<dbReference type="GO" id="GO:0097063">
    <property type="term" value="F:cadmium ion sensor activity"/>
    <property type="evidence" value="ECO:0007669"/>
    <property type="project" value="TreeGrafter"/>
</dbReference>
<dbReference type="GO" id="GO:0003677">
    <property type="term" value="F:DNA binding"/>
    <property type="evidence" value="ECO:0007669"/>
    <property type="project" value="TreeGrafter"/>
</dbReference>
<accession>A0A6M1L7W6</accession>
<dbReference type="Pfam" id="PF12840">
    <property type="entry name" value="HTH_20"/>
    <property type="match status" value="1"/>
</dbReference>
<proteinExistence type="predicted"/>
<feature type="domain" description="HTH arsR-type" evidence="1">
    <location>
        <begin position="21"/>
        <end position="116"/>
    </location>
</feature>
<dbReference type="GO" id="GO:0003700">
    <property type="term" value="F:DNA-binding transcription factor activity"/>
    <property type="evidence" value="ECO:0007669"/>
    <property type="project" value="InterPro"/>
</dbReference>
<dbReference type="InterPro" id="IPR001845">
    <property type="entry name" value="HTH_ArsR_DNA-bd_dom"/>
</dbReference>
<organism evidence="2 3">
    <name type="scientific">Verrucosispora sioxanthis</name>
    <dbReference type="NCBI Taxonomy" id="2499994"/>
    <lineage>
        <taxon>Bacteria</taxon>
        <taxon>Bacillati</taxon>
        <taxon>Actinomycetota</taxon>
        <taxon>Actinomycetes</taxon>
        <taxon>Micromonosporales</taxon>
        <taxon>Micromonosporaceae</taxon>
        <taxon>Micromonospora</taxon>
    </lineage>
</organism>
<dbReference type="InterPro" id="IPR052543">
    <property type="entry name" value="HTH_Metal-responsive_Reg"/>
</dbReference>
<dbReference type="AlphaFoldDB" id="A0A6M1L7W6"/>
<dbReference type="SMART" id="SM00418">
    <property type="entry name" value="HTH_ARSR"/>
    <property type="match status" value="1"/>
</dbReference>
<evidence type="ECO:0000259" key="1">
    <source>
        <dbReference type="PROSITE" id="PS50987"/>
    </source>
</evidence>
<dbReference type="SUPFAM" id="SSF46785">
    <property type="entry name" value="Winged helix' DNA-binding domain"/>
    <property type="match status" value="1"/>
</dbReference>
<dbReference type="EMBL" id="SAIY01000005">
    <property type="protein sequence ID" value="NGM14319.1"/>
    <property type="molecule type" value="Genomic_DNA"/>
</dbReference>
<dbReference type="PANTHER" id="PTHR39168">
    <property type="entry name" value="TRANSCRIPTIONAL REGULATOR-RELATED"/>
    <property type="match status" value="1"/>
</dbReference>
<dbReference type="Proteomes" id="UP000478148">
    <property type="component" value="Unassembled WGS sequence"/>
</dbReference>
<dbReference type="InterPro" id="IPR011991">
    <property type="entry name" value="ArsR-like_HTH"/>
</dbReference>
<reference evidence="2 3" key="1">
    <citation type="submission" date="2020-02" db="EMBL/GenBank/DDBJ databases">
        <title>Draft Genome Sequence of Verrucosispora sp. Strain CWR15, Isolated from Gulf of Mexico Sponge.</title>
        <authorList>
            <person name="Kennedy S.J."/>
            <person name="Cella E."/>
            <person name="Azarian T."/>
            <person name="Baker B.J."/>
            <person name="Shaw L.N."/>
        </authorList>
    </citation>
    <scope>NUCLEOTIDE SEQUENCE [LARGE SCALE GENOMIC DNA]</scope>
    <source>
        <strain evidence="2 3">CWR15</strain>
    </source>
</reference>
<name>A0A6M1L7W6_9ACTN</name>
<evidence type="ECO:0000313" key="3">
    <source>
        <dbReference type="Proteomes" id="UP000478148"/>
    </source>
</evidence>
<dbReference type="Gene3D" id="1.10.10.10">
    <property type="entry name" value="Winged helix-like DNA-binding domain superfamily/Winged helix DNA-binding domain"/>
    <property type="match status" value="1"/>
</dbReference>
<sequence>MRRRLRPRSFGQRRTVVPDNGRVTSAADLAALAALLADETRAGICLALLDGRAWTASELAAHAGVAPSTATGHLHRLVEGGLLVQRRQGRHRYVRLADPSVAQLLEDLSARFEPGPVRTGGLRAATASAALRRGRTCYDPLAGRLGVAVTEAMAGRGLLDCGGGFALTPAGRSWLIDLIGWDPAQPRPGRRPLVRGCLDWTERREHLGGLVGAKLCELFLGNGWVVRIGSGRAVRLTATGTAALRDRLGITLD</sequence>
<dbReference type="PROSITE" id="PS50987">
    <property type="entry name" value="HTH_ARSR_2"/>
    <property type="match status" value="1"/>
</dbReference>
<dbReference type="GO" id="GO:0032791">
    <property type="term" value="F:lead ion binding"/>
    <property type="evidence" value="ECO:0007669"/>
    <property type="project" value="TreeGrafter"/>
</dbReference>
<dbReference type="InterPro" id="IPR036388">
    <property type="entry name" value="WH-like_DNA-bd_sf"/>
</dbReference>
<evidence type="ECO:0000313" key="2">
    <source>
        <dbReference type="EMBL" id="NGM14319.1"/>
    </source>
</evidence>
<protein>
    <submittedName>
        <fullName evidence="2">Helix-turn-helix transcriptional regulator</fullName>
    </submittedName>
</protein>
<keyword evidence="3" id="KW-1185">Reference proteome</keyword>
<dbReference type="PRINTS" id="PR00778">
    <property type="entry name" value="HTHARSR"/>
</dbReference>
<dbReference type="GO" id="GO:0046686">
    <property type="term" value="P:response to cadmium ion"/>
    <property type="evidence" value="ECO:0007669"/>
    <property type="project" value="TreeGrafter"/>
</dbReference>
<dbReference type="CDD" id="cd00090">
    <property type="entry name" value="HTH_ARSR"/>
    <property type="match status" value="1"/>
</dbReference>
<gene>
    <name evidence="2" type="ORF">ENC19_17430</name>
</gene>
<dbReference type="InterPro" id="IPR036390">
    <property type="entry name" value="WH_DNA-bd_sf"/>
</dbReference>
<dbReference type="PANTHER" id="PTHR39168:SF1">
    <property type="entry name" value="TRANSCRIPTIONAL REGULATORY PROTEIN"/>
    <property type="match status" value="1"/>
</dbReference>
<dbReference type="GO" id="GO:0010288">
    <property type="term" value="P:response to lead ion"/>
    <property type="evidence" value="ECO:0007669"/>
    <property type="project" value="TreeGrafter"/>
</dbReference>
<comment type="caution">
    <text evidence="2">The sequence shown here is derived from an EMBL/GenBank/DDBJ whole genome shotgun (WGS) entry which is preliminary data.</text>
</comment>